<dbReference type="Gene3D" id="3.40.50.300">
    <property type="entry name" value="P-loop containing nucleotide triphosphate hydrolases"/>
    <property type="match status" value="1"/>
</dbReference>
<evidence type="ECO:0000256" key="9">
    <source>
        <dbReference type="PIRSR" id="PIRSR601019-1"/>
    </source>
</evidence>
<dbReference type="PANTHER" id="PTHR10218:SF362">
    <property type="entry name" value="G PROTEIN ALPHA O SUBUNIT"/>
    <property type="match status" value="1"/>
</dbReference>
<dbReference type="AlphaFoldDB" id="A0A1Y2CXG7"/>
<name>A0A1Y2CXG7_9FUNG</name>
<dbReference type="SMART" id="SM00275">
    <property type="entry name" value="G_alpha"/>
    <property type="match status" value="1"/>
</dbReference>
<dbReference type="InterPro" id="IPR027417">
    <property type="entry name" value="P-loop_NTPase"/>
</dbReference>
<dbReference type="SUPFAM" id="SSF52540">
    <property type="entry name" value="P-loop containing nucleoside triphosphate hydrolases"/>
    <property type="match status" value="1"/>
</dbReference>
<dbReference type="Pfam" id="PF00503">
    <property type="entry name" value="G-alpha"/>
    <property type="match status" value="1"/>
</dbReference>
<evidence type="ECO:0000313" key="13">
    <source>
        <dbReference type="Proteomes" id="UP000193642"/>
    </source>
</evidence>
<reference evidence="12 13" key="1">
    <citation type="submission" date="2016-07" db="EMBL/GenBank/DDBJ databases">
        <title>Pervasive Adenine N6-methylation of Active Genes in Fungi.</title>
        <authorList>
            <consortium name="DOE Joint Genome Institute"/>
            <person name="Mondo S.J."/>
            <person name="Dannebaum R.O."/>
            <person name="Kuo R.C."/>
            <person name="Labutti K."/>
            <person name="Haridas S."/>
            <person name="Kuo A."/>
            <person name="Salamov A."/>
            <person name="Ahrendt S.R."/>
            <person name="Lipzen A."/>
            <person name="Sullivan W."/>
            <person name="Andreopoulos W.B."/>
            <person name="Clum A."/>
            <person name="Lindquist E."/>
            <person name="Daum C."/>
            <person name="Ramamoorthy G.K."/>
            <person name="Gryganskyi A."/>
            <person name="Culley D."/>
            <person name="Magnuson J.K."/>
            <person name="James T.Y."/>
            <person name="O'Malley M.A."/>
            <person name="Stajich J.E."/>
            <person name="Spatafora J.W."/>
            <person name="Visel A."/>
            <person name="Grigoriev I.V."/>
        </authorList>
    </citation>
    <scope>NUCLEOTIDE SEQUENCE [LARGE SCALE GENOMIC DNA]</scope>
    <source>
        <strain evidence="12 13">JEL800</strain>
    </source>
</reference>
<keyword evidence="2 10" id="KW-0479">Metal-binding</keyword>
<dbReference type="Gene3D" id="1.10.400.10">
    <property type="entry name" value="GI Alpha 1, domain 2-like"/>
    <property type="match status" value="1"/>
</dbReference>
<dbReference type="GO" id="GO:0005525">
    <property type="term" value="F:GTP binding"/>
    <property type="evidence" value="ECO:0007669"/>
    <property type="project" value="UniProtKB-KW"/>
</dbReference>
<sequence>MGACESSPETAAAVIASKQIDKLLRDDMKKMENTVKLLLLGTGETGKSTVLKQIKLIYGKGFEAEEKKVFRSAVLSNILTCIKTLAISMDTLKIPFGFKWQSSHISTAKPSKTEQVEEVGSPQNRSSMLSSELSSQTASTLKLQKISANVTKQSIAEESMMERDKTADL</sequence>
<evidence type="ECO:0000256" key="1">
    <source>
        <dbReference type="ARBA" id="ARBA00022707"/>
    </source>
</evidence>
<accession>A0A1Y2CXG7</accession>
<keyword evidence="7" id="KW-0807">Transducer</keyword>
<dbReference type="STRING" id="329046.A0A1Y2CXG7"/>
<evidence type="ECO:0000256" key="5">
    <source>
        <dbReference type="ARBA" id="ARBA00023134"/>
    </source>
</evidence>
<dbReference type="GO" id="GO:0003924">
    <property type="term" value="F:GTPase activity"/>
    <property type="evidence" value="ECO:0007669"/>
    <property type="project" value="InterPro"/>
</dbReference>
<dbReference type="GO" id="GO:0031683">
    <property type="term" value="F:G-protein beta/gamma-subunit complex binding"/>
    <property type="evidence" value="ECO:0007669"/>
    <property type="project" value="InterPro"/>
</dbReference>
<dbReference type="InterPro" id="IPR011025">
    <property type="entry name" value="GproteinA_insert"/>
</dbReference>
<keyword evidence="3 9" id="KW-0547">Nucleotide-binding</keyword>
<evidence type="ECO:0000313" key="12">
    <source>
        <dbReference type="EMBL" id="ORY51667.1"/>
    </source>
</evidence>
<feature type="compositionally biased region" description="Low complexity" evidence="11">
    <location>
        <begin position="126"/>
        <end position="136"/>
    </location>
</feature>
<feature type="region of interest" description="Disordered" evidence="11">
    <location>
        <begin position="107"/>
        <end position="136"/>
    </location>
</feature>
<keyword evidence="13" id="KW-1185">Reference proteome</keyword>
<keyword evidence="4 10" id="KW-0460">Magnesium</keyword>
<evidence type="ECO:0000256" key="3">
    <source>
        <dbReference type="ARBA" id="ARBA00022741"/>
    </source>
</evidence>
<keyword evidence="5 9" id="KW-0342">GTP-binding</keyword>
<dbReference type="SUPFAM" id="SSF47895">
    <property type="entry name" value="Transducin (alpha subunit), insertion domain"/>
    <property type="match status" value="1"/>
</dbReference>
<dbReference type="GO" id="GO:0046872">
    <property type="term" value="F:metal ion binding"/>
    <property type="evidence" value="ECO:0007669"/>
    <property type="project" value="UniProtKB-KW"/>
</dbReference>
<keyword evidence="1" id="KW-0519">Myristate</keyword>
<dbReference type="OrthoDB" id="5817230at2759"/>
<organism evidence="12 13">
    <name type="scientific">Rhizoclosmatium globosum</name>
    <dbReference type="NCBI Taxonomy" id="329046"/>
    <lineage>
        <taxon>Eukaryota</taxon>
        <taxon>Fungi</taxon>
        <taxon>Fungi incertae sedis</taxon>
        <taxon>Chytridiomycota</taxon>
        <taxon>Chytridiomycota incertae sedis</taxon>
        <taxon>Chytridiomycetes</taxon>
        <taxon>Chytridiales</taxon>
        <taxon>Chytriomycetaceae</taxon>
        <taxon>Rhizoclosmatium</taxon>
    </lineage>
</organism>
<dbReference type="PANTHER" id="PTHR10218">
    <property type="entry name" value="GTP-BINDING PROTEIN ALPHA SUBUNIT"/>
    <property type="match status" value="1"/>
</dbReference>
<feature type="binding site" evidence="9">
    <location>
        <begin position="44"/>
        <end position="49"/>
    </location>
    <ligand>
        <name>GTP</name>
        <dbReference type="ChEBI" id="CHEBI:37565"/>
    </ligand>
</feature>
<comment type="caution">
    <text evidence="12">The sequence shown here is derived from an EMBL/GenBank/DDBJ whole genome shotgun (WGS) entry which is preliminary data.</text>
</comment>
<dbReference type="Proteomes" id="UP000193642">
    <property type="component" value="Unassembled WGS sequence"/>
</dbReference>
<dbReference type="GO" id="GO:0001664">
    <property type="term" value="F:G protein-coupled receptor binding"/>
    <property type="evidence" value="ECO:0007669"/>
    <property type="project" value="TreeGrafter"/>
</dbReference>
<keyword evidence="8" id="KW-0449">Lipoprotein</keyword>
<protein>
    <submittedName>
        <fullName evidence="12">G-alpha-domain-containing protein</fullName>
    </submittedName>
</protein>
<evidence type="ECO:0000256" key="8">
    <source>
        <dbReference type="ARBA" id="ARBA00023288"/>
    </source>
</evidence>
<dbReference type="GO" id="GO:0005834">
    <property type="term" value="C:heterotrimeric G-protein complex"/>
    <property type="evidence" value="ECO:0007669"/>
    <property type="project" value="TreeGrafter"/>
</dbReference>
<dbReference type="PROSITE" id="PS51882">
    <property type="entry name" value="G_ALPHA"/>
    <property type="match status" value="1"/>
</dbReference>
<evidence type="ECO:0000256" key="11">
    <source>
        <dbReference type="SAM" id="MobiDB-lite"/>
    </source>
</evidence>
<evidence type="ECO:0000256" key="7">
    <source>
        <dbReference type="ARBA" id="ARBA00023224"/>
    </source>
</evidence>
<keyword evidence="6" id="KW-0564">Palmitate</keyword>
<dbReference type="EMBL" id="MCGO01000005">
    <property type="protein sequence ID" value="ORY51667.1"/>
    <property type="molecule type" value="Genomic_DNA"/>
</dbReference>
<proteinExistence type="predicted"/>
<feature type="binding site" evidence="10">
    <location>
        <position position="48"/>
    </location>
    <ligand>
        <name>Mg(2+)</name>
        <dbReference type="ChEBI" id="CHEBI:18420"/>
    </ligand>
</feature>
<evidence type="ECO:0000256" key="10">
    <source>
        <dbReference type="PIRSR" id="PIRSR601019-2"/>
    </source>
</evidence>
<evidence type="ECO:0000256" key="2">
    <source>
        <dbReference type="ARBA" id="ARBA00022723"/>
    </source>
</evidence>
<dbReference type="InterPro" id="IPR001019">
    <property type="entry name" value="Gprotein_alpha_su"/>
</dbReference>
<evidence type="ECO:0000256" key="4">
    <source>
        <dbReference type="ARBA" id="ARBA00022842"/>
    </source>
</evidence>
<dbReference type="GO" id="GO:0005737">
    <property type="term" value="C:cytoplasm"/>
    <property type="evidence" value="ECO:0007669"/>
    <property type="project" value="TreeGrafter"/>
</dbReference>
<gene>
    <name evidence="12" type="ORF">BCR33DRAFT_461440</name>
</gene>
<dbReference type="GO" id="GO:0007188">
    <property type="term" value="P:adenylate cyclase-modulating G protein-coupled receptor signaling pathway"/>
    <property type="evidence" value="ECO:0007669"/>
    <property type="project" value="TreeGrafter"/>
</dbReference>
<evidence type="ECO:0000256" key="6">
    <source>
        <dbReference type="ARBA" id="ARBA00023139"/>
    </source>
</evidence>